<dbReference type="Proteomes" id="UP000030302">
    <property type="component" value="Chromosome"/>
</dbReference>
<accession>A0A0A1FEM5</accession>
<reference evidence="2" key="1">
    <citation type="journal article" date="2014" name="Soil Biol. Biochem.">
        <title>Structure and function of bacterial communities in ageing soils: Insights from the Mendocino ecological staircase.</title>
        <authorList>
            <person name="Uroz S."/>
            <person name="Tech J.J."/>
            <person name="Sawaya N.A."/>
            <person name="Frey-Klett P."/>
            <person name="Leveau J.H.J."/>
        </authorList>
    </citation>
    <scope>NUCLEOTIDE SEQUENCE [LARGE SCALE GENOMIC DNA]</scope>
    <source>
        <strain evidence="2">Cal35</strain>
    </source>
</reference>
<evidence type="ECO:0000313" key="2">
    <source>
        <dbReference type="Proteomes" id="UP000030302"/>
    </source>
</evidence>
<dbReference type="AlphaFoldDB" id="A0A0A1FEM5"/>
<dbReference type="STRING" id="279058.LT85_2104"/>
<gene>
    <name evidence="1" type="ORF">LT85_2104</name>
</gene>
<name>A0A0A1FEM5_9BURK</name>
<keyword evidence="2" id="KW-1185">Reference proteome</keyword>
<dbReference type="KEGG" id="care:LT85_2104"/>
<dbReference type="EMBL" id="CP009962">
    <property type="protein sequence ID" value="AIY41262.1"/>
    <property type="molecule type" value="Genomic_DNA"/>
</dbReference>
<organism evidence="1 2">
    <name type="scientific">Collimonas arenae</name>
    <dbReference type="NCBI Taxonomy" id="279058"/>
    <lineage>
        <taxon>Bacteria</taxon>
        <taxon>Pseudomonadati</taxon>
        <taxon>Pseudomonadota</taxon>
        <taxon>Betaproteobacteria</taxon>
        <taxon>Burkholderiales</taxon>
        <taxon>Oxalobacteraceae</taxon>
        <taxon>Collimonas</taxon>
    </lineage>
</organism>
<evidence type="ECO:0000313" key="1">
    <source>
        <dbReference type="EMBL" id="AIY41262.1"/>
    </source>
</evidence>
<proteinExistence type="predicted"/>
<protein>
    <submittedName>
        <fullName evidence="1">Uncharacterized protein</fullName>
    </submittedName>
</protein>
<sequence>MSHIFLKSGLIRLSSFSADKLLAVSELGWFLQQNLKIFLYKNLTKIGILFIILLLGV</sequence>
<dbReference type="HOGENOM" id="CLU_2988803_0_0_4"/>